<dbReference type="InterPro" id="IPR009057">
    <property type="entry name" value="Homeodomain-like_sf"/>
</dbReference>
<dbReference type="InterPro" id="IPR018062">
    <property type="entry name" value="HTH_AraC-typ_CS"/>
</dbReference>
<dbReference type="PROSITE" id="PS00041">
    <property type="entry name" value="HTH_ARAC_FAMILY_1"/>
    <property type="match status" value="1"/>
</dbReference>
<keyword evidence="2" id="KW-0238">DNA-binding</keyword>
<dbReference type="Pfam" id="PF12833">
    <property type="entry name" value="HTH_18"/>
    <property type="match status" value="1"/>
</dbReference>
<dbReference type="SUPFAM" id="SSF46689">
    <property type="entry name" value="Homeodomain-like"/>
    <property type="match status" value="1"/>
</dbReference>
<proteinExistence type="predicted"/>
<gene>
    <name evidence="6" type="ORF">CWS72_11725</name>
</gene>
<feature type="transmembrane region" description="Helical" evidence="4">
    <location>
        <begin position="155"/>
        <end position="176"/>
    </location>
</feature>
<feature type="transmembrane region" description="Helical" evidence="4">
    <location>
        <begin position="224"/>
        <end position="245"/>
    </location>
</feature>
<keyword evidence="1" id="KW-0805">Transcription regulation</keyword>
<protein>
    <recommendedName>
        <fullName evidence="5">HTH araC/xylS-type domain-containing protein</fullName>
    </recommendedName>
</protein>
<evidence type="ECO:0000313" key="7">
    <source>
        <dbReference type="Proteomes" id="UP000233293"/>
    </source>
</evidence>
<keyword evidence="7" id="KW-1185">Reference proteome</keyword>
<dbReference type="PROSITE" id="PS01124">
    <property type="entry name" value="HTH_ARAC_FAMILY_2"/>
    <property type="match status" value="1"/>
</dbReference>
<sequence length="401" mass="44365">MEMAEGIVLHTDFLNTLSAAGDLAGGAQCLFLLLFLLSRPAGRSPANMMIAAATLVLELCLIDDFLGAERFYPSSAPGFEYIGNVFPCLIGPLVYLHVEAQVAPGEWRLTRRHWRHGICFAVLASFLLLALAFPFPHELSSANMTSAALPRLLFAVASTLGAYLITAAQGGLYLYWAVRLTRQGRAEDRIRLSWVRLLLRVLSGLWLLYVLDDGIQLIVGRLPLMNAAFAIGYVLILYGMAWISLHHGWFFQRTPEMMVTDIVAPLRKYRKSAQTAEDAERIIVKIEAVFARNRLFRDSSLSLASLAQSIGARPNAVSQAINQYLGLSYFDFVNRYRVEEAKKLLSAADKDTDGLLDIAFSVGFNSKSTFNAAFKKHSGLTPSDFRKKVRGAVPGEDRPSL</sequence>
<evidence type="ECO:0000313" key="6">
    <source>
        <dbReference type="EMBL" id="PKU24263.1"/>
    </source>
</evidence>
<dbReference type="GO" id="GO:0043565">
    <property type="term" value="F:sequence-specific DNA binding"/>
    <property type="evidence" value="ECO:0007669"/>
    <property type="project" value="InterPro"/>
</dbReference>
<dbReference type="InterPro" id="IPR020449">
    <property type="entry name" value="Tscrpt_reg_AraC-type_HTH"/>
</dbReference>
<keyword evidence="3" id="KW-0804">Transcription</keyword>
<name>A0A2N3PV24_9PROT</name>
<comment type="caution">
    <text evidence="6">The sequence shown here is derived from an EMBL/GenBank/DDBJ whole genome shotgun (WGS) entry which is preliminary data.</text>
</comment>
<feature type="domain" description="HTH araC/xylS-type" evidence="5">
    <location>
        <begin position="280"/>
        <end position="388"/>
    </location>
</feature>
<evidence type="ECO:0000256" key="3">
    <source>
        <dbReference type="ARBA" id="ARBA00023163"/>
    </source>
</evidence>
<evidence type="ECO:0000259" key="5">
    <source>
        <dbReference type="PROSITE" id="PS01124"/>
    </source>
</evidence>
<dbReference type="SMART" id="SM00342">
    <property type="entry name" value="HTH_ARAC"/>
    <property type="match status" value="1"/>
</dbReference>
<dbReference type="Proteomes" id="UP000233293">
    <property type="component" value="Unassembled WGS sequence"/>
</dbReference>
<keyword evidence="4" id="KW-1133">Transmembrane helix</keyword>
<accession>A0A2N3PV24</accession>
<dbReference type="AlphaFoldDB" id="A0A2N3PV24"/>
<dbReference type="EMBL" id="PIUM01000012">
    <property type="protein sequence ID" value="PKU24263.1"/>
    <property type="molecule type" value="Genomic_DNA"/>
</dbReference>
<feature type="transmembrane region" description="Helical" evidence="4">
    <location>
        <begin position="20"/>
        <end position="37"/>
    </location>
</feature>
<dbReference type="PANTHER" id="PTHR43280:SF29">
    <property type="entry name" value="ARAC-FAMILY TRANSCRIPTIONAL REGULATOR"/>
    <property type="match status" value="1"/>
</dbReference>
<organism evidence="6 7">
    <name type="scientific">Telmatospirillum siberiense</name>
    <dbReference type="NCBI Taxonomy" id="382514"/>
    <lineage>
        <taxon>Bacteria</taxon>
        <taxon>Pseudomonadati</taxon>
        <taxon>Pseudomonadota</taxon>
        <taxon>Alphaproteobacteria</taxon>
        <taxon>Rhodospirillales</taxon>
        <taxon>Rhodospirillaceae</taxon>
        <taxon>Telmatospirillum</taxon>
    </lineage>
</organism>
<dbReference type="InterPro" id="IPR018060">
    <property type="entry name" value="HTH_AraC"/>
</dbReference>
<evidence type="ECO:0000256" key="1">
    <source>
        <dbReference type="ARBA" id="ARBA00023015"/>
    </source>
</evidence>
<feature type="transmembrane region" description="Helical" evidence="4">
    <location>
        <begin position="197"/>
        <end position="218"/>
    </location>
</feature>
<keyword evidence="4" id="KW-0812">Transmembrane</keyword>
<reference evidence="7" key="1">
    <citation type="submission" date="2017-12" db="EMBL/GenBank/DDBJ databases">
        <title>Draft genome sequence of Telmatospirillum siberiense 26-4b1T, an acidotolerant peatland alphaproteobacterium potentially involved in sulfur cycling.</title>
        <authorList>
            <person name="Hausmann B."/>
            <person name="Pjevac P."/>
            <person name="Schreck K."/>
            <person name="Herbold C.W."/>
            <person name="Daims H."/>
            <person name="Wagner M."/>
            <person name="Pester M."/>
            <person name="Loy A."/>
        </authorList>
    </citation>
    <scope>NUCLEOTIDE SEQUENCE [LARGE SCALE GENOMIC DNA]</scope>
    <source>
        <strain evidence="7">26-4b1</strain>
    </source>
</reference>
<evidence type="ECO:0000256" key="2">
    <source>
        <dbReference type="ARBA" id="ARBA00023125"/>
    </source>
</evidence>
<dbReference type="GO" id="GO:0003700">
    <property type="term" value="F:DNA-binding transcription factor activity"/>
    <property type="evidence" value="ECO:0007669"/>
    <property type="project" value="InterPro"/>
</dbReference>
<evidence type="ECO:0000256" key="4">
    <source>
        <dbReference type="SAM" id="Phobius"/>
    </source>
</evidence>
<dbReference type="Gene3D" id="1.10.10.60">
    <property type="entry name" value="Homeodomain-like"/>
    <property type="match status" value="2"/>
</dbReference>
<dbReference type="PRINTS" id="PR00032">
    <property type="entry name" value="HTHARAC"/>
</dbReference>
<dbReference type="PANTHER" id="PTHR43280">
    <property type="entry name" value="ARAC-FAMILY TRANSCRIPTIONAL REGULATOR"/>
    <property type="match status" value="1"/>
</dbReference>
<keyword evidence="4" id="KW-0472">Membrane</keyword>
<feature type="transmembrane region" description="Helical" evidence="4">
    <location>
        <begin position="117"/>
        <end position="135"/>
    </location>
</feature>